<dbReference type="AlphaFoldDB" id="A0A0S8G8C6"/>
<reference evidence="1 2" key="1">
    <citation type="journal article" date="2015" name="Microbiome">
        <title>Genomic resolution of linkages in carbon, nitrogen, and sulfur cycling among widespread estuary sediment bacteria.</title>
        <authorList>
            <person name="Baker B.J."/>
            <person name="Lazar C.S."/>
            <person name="Teske A.P."/>
            <person name="Dick G.J."/>
        </authorList>
    </citation>
    <scope>NUCLEOTIDE SEQUENCE [LARGE SCALE GENOMIC DNA]</scope>
    <source>
        <strain evidence="1">SM23_60</strain>
    </source>
</reference>
<comment type="caution">
    <text evidence="1">The sequence shown here is derived from an EMBL/GenBank/DDBJ whole genome shotgun (WGS) entry which is preliminary data.</text>
</comment>
<evidence type="ECO:0000313" key="1">
    <source>
        <dbReference type="EMBL" id="KPK69367.1"/>
    </source>
</evidence>
<dbReference type="SUPFAM" id="SSF75138">
    <property type="entry name" value="HprK N-terminal domain-like"/>
    <property type="match status" value="1"/>
</dbReference>
<organism evidence="1 2">
    <name type="scientific">candidate division WOR_3 bacterium SM23_60</name>
    <dbReference type="NCBI Taxonomy" id="1703780"/>
    <lineage>
        <taxon>Bacteria</taxon>
        <taxon>Bacteria division WOR-3</taxon>
    </lineage>
</organism>
<sequence length="121" mass="13101">MTLTELQNLLNAEMLCGTLKDNLDIQIAKASDLMSDVLAYTGPGELLLTGLTNHQVVRTCQIAGIRAVVFVRGKKPTEDTVKLATTCSLCLLTTKLSMFESCGILFSHGVRGVTRQSTQEV</sequence>
<evidence type="ECO:0008006" key="3">
    <source>
        <dbReference type="Google" id="ProtNLM"/>
    </source>
</evidence>
<dbReference type="InterPro" id="IPR028979">
    <property type="entry name" value="Ser_kin/Pase_Hpr-like_N_sf"/>
</dbReference>
<dbReference type="Gene3D" id="3.40.1390.20">
    <property type="entry name" value="HprK N-terminal domain-like"/>
    <property type="match status" value="1"/>
</dbReference>
<accession>A0A0S8G8C6</accession>
<gene>
    <name evidence="1" type="ORF">AMJ87_10620</name>
</gene>
<protein>
    <recommendedName>
        <fullName evidence="3">DRTGG domain-containing protein</fullName>
    </recommendedName>
</protein>
<evidence type="ECO:0000313" key="2">
    <source>
        <dbReference type="Proteomes" id="UP000051096"/>
    </source>
</evidence>
<proteinExistence type="predicted"/>
<dbReference type="EMBL" id="LJUO01000129">
    <property type="protein sequence ID" value="KPK69367.1"/>
    <property type="molecule type" value="Genomic_DNA"/>
</dbReference>
<name>A0A0S8G8C6_UNCW3</name>
<dbReference type="Proteomes" id="UP000051096">
    <property type="component" value="Unassembled WGS sequence"/>
</dbReference>